<protein>
    <submittedName>
        <fullName evidence="1">Uncharacterized protein</fullName>
    </submittedName>
</protein>
<evidence type="ECO:0000313" key="2">
    <source>
        <dbReference type="Proteomes" id="UP000004221"/>
    </source>
</evidence>
<comment type="caution">
    <text evidence="1">The sequence shown here is derived from an EMBL/GenBank/DDBJ whole genome shotgun (WGS) entry which is preliminary data.</text>
</comment>
<gene>
    <name evidence="1" type="ORF">NITHO_2170005</name>
</gene>
<accession>I4EF15</accession>
<sequence>MTGYRLDEFSQTGHPLCRGSLHGFAVTVTTLHAGRPSAEYFDEPPPRQLTIPDGKSWRYWIQIRSLCSRLTTS</sequence>
<name>I4EF15_9BACT</name>
<evidence type="ECO:0000313" key="1">
    <source>
        <dbReference type="EMBL" id="CCF83277.1"/>
    </source>
</evidence>
<reference evidence="1 2" key="1">
    <citation type="journal article" date="2012" name="ISME J.">
        <title>Nitrification expanded: discovery, physiology and genomics of a nitrite-oxidizing bacterium from the phylum Chloroflexi.</title>
        <authorList>
            <person name="Sorokin D.Y."/>
            <person name="Lucker S."/>
            <person name="Vejmelkova D."/>
            <person name="Kostrikina N.A."/>
            <person name="Kleerebezem R."/>
            <person name="Rijpstra W.I."/>
            <person name="Damste J.S."/>
            <person name="Le Paslier D."/>
            <person name="Muyzer G."/>
            <person name="Wagner M."/>
            <person name="van Loosdrecht M.C."/>
            <person name="Daims H."/>
        </authorList>
    </citation>
    <scope>NUCLEOTIDE SEQUENCE [LARGE SCALE GENOMIC DNA]</scope>
    <source>
        <strain evidence="2">none</strain>
    </source>
</reference>
<dbReference type="AlphaFoldDB" id="I4EF15"/>
<dbReference type="EMBL" id="CAGS01000132">
    <property type="protein sequence ID" value="CCF83277.1"/>
    <property type="molecule type" value="Genomic_DNA"/>
</dbReference>
<keyword evidence="2" id="KW-1185">Reference proteome</keyword>
<proteinExistence type="predicted"/>
<organism evidence="1 2">
    <name type="scientific">Nitrolancea hollandica Lb</name>
    <dbReference type="NCBI Taxonomy" id="1129897"/>
    <lineage>
        <taxon>Bacteria</taxon>
        <taxon>Pseudomonadati</taxon>
        <taxon>Thermomicrobiota</taxon>
        <taxon>Thermomicrobia</taxon>
        <taxon>Sphaerobacterales</taxon>
        <taxon>Sphaerobacterineae</taxon>
        <taxon>Sphaerobacteraceae</taxon>
        <taxon>Nitrolancea</taxon>
    </lineage>
</organism>
<dbReference type="Proteomes" id="UP000004221">
    <property type="component" value="Unassembled WGS sequence"/>
</dbReference>